<dbReference type="AlphaFoldDB" id="A0A5Q4YSM0"/>
<dbReference type="KEGG" id="pdio:PDMSB3_0761"/>
<proteinExistence type="predicted"/>
<organism evidence="1 2">
    <name type="scientific">Paraburkholderia dioscoreae</name>
    <dbReference type="NCBI Taxonomy" id="2604047"/>
    <lineage>
        <taxon>Bacteria</taxon>
        <taxon>Pseudomonadati</taxon>
        <taxon>Pseudomonadota</taxon>
        <taxon>Betaproteobacteria</taxon>
        <taxon>Burkholderiales</taxon>
        <taxon>Burkholderiaceae</taxon>
        <taxon>Paraburkholderia</taxon>
    </lineage>
</organism>
<accession>A0A5Q4YSM0</accession>
<sequence>MQPEPPRTQAGSRLQFGVKLFINKESGLGRYSYPRSRTEQALRTLCEASPSAGADAPSWPPAVFRGILAAAQHLLQCEEG</sequence>
<gene>
    <name evidence="1" type="ORF">PDMSB3_0761</name>
</gene>
<protein>
    <submittedName>
        <fullName evidence="1">Uncharacterized protein</fullName>
    </submittedName>
</protein>
<reference evidence="1 2" key="1">
    <citation type="submission" date="2019-08" db="EMBL/GenBank/DDBJ databases">
        <authorList>
            <person name="Herpell B J."/>
        </authorList>
    </citation>
    <scope>NUCLEOTIDE SEQUENCE [LARGE SCALE GENOMIC DNA]</scope>
    <source>
        <strain evidence="2">Msb3</strain>
    </source>
</reference>
<dbReference type="EMBL" id="LR699553">
    <property type="protein sequence ID" value="VVD27223.1"/>
    <property type="molecule type" value="Genomic_DNA"/>
</dbReference>
<evidence type="ECO:0000313" key="1">
    <source>
        <dbReference type="EMBL" id="VVD27223.1"/>
    </source>
</evidence>
<keyword evidence="2" id="KW-1185">Reference proteome</keyword>
<name>A0A5Q4YSM0_9BURK</name>
<evidence type="ECO:0000313" key="2">
    <source>
        <dbReference type="Proteomes" id="UP000325811"/>
    </source>
</evidence>
<dbReference type="Proteomes" id="UP000325811">
    <property type="component" value="Chromosome I"/>
</dbReference>